<keyword evidence="1" id="KW-0732">Signal</keyword>
<dbReference type="RefSeq" id="WP_386100511.1">
    <property type="nucleotide sequence ID" value="NZ_JBHSAT010000005.1"/>
</dbReference>
<evidence type="ECO:0000313" key="3">
    <source>
        <dbReference type="Proteomes" id="UP001595812"/>
    </source>
</evidence>
<feature type="chain" id="PRO_5045770098" evidence="1">
    <location>
        <begin position="23"/>
        <end position="234"/>
    </location>
</feature>
<organism evidence="2 3">
    <name type="scientific">Winogradskyella maritima</name>
    <dbReference type="NCBI Taxonomy" id="1517766"/>
    <lineage>
        <taxon>Bacteria</taxon>
        <taxon>Pseudomonadati</taxon>
        <taxon>Bacteroidota</taxon>
        <taxon>Flavobacteriia</taxon>
        <taxon>Flavobacteriales</taxon>
        <taxon>Flavobacteriaceae</taxon>
        <taxon>Winogradskyella</taxon>
    </lineage>
</organism>
<gene>
    <name evidence="2" type="ORF">ACFOSX_10530</name>
</gene>
<reference evidence="3" key="1">
    <citation type="journal article" date="2019" name="Int. J. Syst. Evol. Microbiol.">
        <title>The Global Catalogue of Microorganisms (GCM) 10K type strain sequencing project: providing services to taxonomists for standard genome sequencing and annotation.</title>
        <authorList>
            <consortium name="The Broad Institute Genomics Platform"/>
            <consortium name="The Broad Institute Genome Sequencing Center for Infectious Disease"/>
            <person name="Wu L."/>
            <person name="Ma J."/>
        </authorList>
    </citation>
    <scope>NUCLEOTIDE SEQUENCE [LARGE SCALE GENOMIC DNA]</scope>
    <source>
        <strain evidence="3">CECT 8979</strain>
    </source>
</reference>
<dbReference type="Proteomes" id="UP001595812">
    <property type="component" value="Unassembled WGS sequence"/>
</dbReference>
<dbReference type="InterPro" id="IPR019619">
    <property type="entry name" value="DUF2490"/>
</dbReference>
<proteinExistence type="predicted"/>
<sequence length="234" mass="27750">MKSIQNYIVIVFLCLGTSNVFAQGPDEDQLGAWYMYFWNTTFGESNWGLQGDYQYRDWRGIGDREQLLLRTGVTYTPKDSGVKFTLGYANITSGQFGTEIDAPVSENRIYQEALFGQTIWKKLLLTHRIRYEQRFVEDQDFRTRYRYNLFVNVPFKGDNLNKNTWYFAFYNEIFINGERRIGDGRSVQFFDRNRTYLGLGYSLTDSIRFQLGWMEQTTVNWQKGQLQFSMHHTF</sequence>
<dbReference type="EMBL" id="JBHSAT010000005">
    <property type="protein sequence ID" value="MFC3877667.1"/>
    <property type="molecule type" value="Genomic_DNA"/>
</dbReference>
<protein>
    <submittedName>
        <fullName evidence="2">DUF2490 domain-containing protein</fullName>
    </submittedName>
</protein>
<evidence type="ECO:0000313" key="2">
    <source>
        <dbReference type="EMBL" id="MFC3877667.1"/>
    </source>
</evidence>
<dbReference type="Pfam" id="PF10677">
    <property type="entry name" value="DUF2490"/>
    <property type="match status" value="1"/>
</dbReference>
<feature type="signal peptide" evidence="1">
    <location>
        <begin position="1"/>
        <end position="22"/>
    </location>
</feature>
<name>A0ABV8AHX1_9FLAO</name>
<evidence type="ECO:0000256" key="1">
    <source>
        <dbReference type="SAM" id="SignalP"/>
    </source>
</evidence>
<keyword evidence="3" id="KW-1185">Reference proteome</keyword>
<comment type="caution">
    <text evidence="2">The sequence shown here is derived from an EMBL/GenBank/DDBJ whole genome shotgun (WGS) entry which is preliminary data.</text>
</comment>
<accession>A0ABV8AHX1</accession>